<evidence type="ECO:0000259" key="2">
    <source>
        <dbReference type="PROSITE" id="PS50933"/>
    </source>
</evidence>
<evidence type="ECO:0000256" key="1">
    <source>
        <dbReference type="SAM" id="SignalP"/>
    </source>
</evidence>
<keyword evidence="1" id="KW-0732">Signal</keyword>
<dbReference type="InterPro" id="IPR010895">
    <property type="entry name" value="CHRD"/>
</dbReference>
<dbReference type="Pfam" id="PF07452">
    <property type="entry name" value="CHRD"/>
    <property type="match status" value="1"/>
</dbReference>
<dbReference type="EMBL" id="JACJQB010000055">
    <property type="protein sequence ID" value="MBD2189841.1"/>
    <property type="molecule type" value="Genomic_DNA"/>
</dbReference>
<protein>
    <submittedName>
        <fullName evidence="3">CHRD domain-containing protein</fullName>
    </submittedName>
</protein>
<keyword evidence="4" id="KW-1185">Reference proteome</keyword>
<dbReference type="SMART" id="SM00754">
    <property type="entry name" value="CHRD"/>
    <property type="match status" value="1"/>
</dbReference>
<evidence type="ECO:0000313" key="3">
    <source>
        <dbReference type="EMBL" id="MBD2189841.1"/>
    </source>
</evidence>
<gene>
    <name evidence="3" type="ORF">H6F41_17050</name>
</gene>
<sequence>MIEFVGKSRKLLFGLFLSFVTAFFAISTATPSQAINANPNSIGPVLGENQVSLINYQKMAEAELIAENRTLLSQAITFNRFAAILSGDEIYPKSVDTKAAGVVGAALSGNRLIVRGGFRDLSAPLRDYATDPLDPPNPNITSGVHIHRGMPTQNGPFQYALQVAINPDGLSGNVKGEYTLNDEQLQALNSGSLYVDIHTKGFRAGELRGVLKAQQ</sequence>
<feature type="signal peptide" evidence="1">
    <location>
        <begin position="1"/>
        <end position="34"/>
    </location>
</feature>
<dbReference type="Proteomes" id="UP000642094">
    <property type="component" value="Unassembled WGS sequence"/>
</dbReference>
<reference evidence="3 4" key="1">
    <citation type="journal article" date="2020" name="ISME J.">
        <title>Comparative genomics reveals insights into cyanobacterial evolution and habitat adaptation.</title>
        <authorList>
            <person name="Chen M.Y."/>
            <person name="Teng W.K."/>
            <person name="Zhao L."/>
            <person name="Hu C.X."/>
            <person name="Zhou Y.K."/>
            <person name="Han B.P."/>
            <person name="Song L.R."/>
            <person name="Shu W.S."/>
        </authorList>
    </citation>
    <scope>NUCLEOTIDE SEQUENCE [LARGE SCALE GENOMIC DNA]</scope>
    <source>
        <strain evidence="3 4">FACHB-723</strain>
    </source>
</reference>
<feature type="chain" id="PRO_5045288310" evidence="1">
    <location>
        <begin position="35"/>
        <end position="215"/>
    </location>
</feature>
<dbReference type="PROSITE" id="PS50933">
    <property type="entry name" value="CHRD"/>
    <property type="match status" value="1"/>
</dbReference>
<organism evidence="3 4">
    <name type="scientific">Pseudanabaena mucicola FACHB-723</name>
    <dbReference type="NCBI Taxonomy" id="2692860"/>
    <lineage>
        <taxon>Bacteria</taxon>
        <taxon>Bacillati</taxon>
        <taxon>Cyanobacteriota</taxon>
        <taxon>Cyanophyceae</taxon>
        <taxon>Pseudanabaenales</taxon>
        <taxon>Pseudanabaenaceae</taxon>
        <taxon>Pseudanabaena</taxon>
    </lineage>
</organism>
<evidence type="ECO:0000313" key="4">
    <source>
        <dbReference type="Proteomes" id="UP000642094"/>
    </source>
</evidence>
<name>A0ABR8A2R5_9CYAN</name>
<feature type="domain" description="CHRD" evidence="2">
    <location>
        <begin position="77"/>
        <end position="215"/>
    </location>
</feature>
<proteinExistence type="predicted"/>
<comment type="caution">
    <text evidence="3">The sequence shown here is derived from an EMBL/GenBank/DDBJ whole genome shotgun (WGS) entry which is preliminary data.</text>
</comment>
<accession>A0ABR8A2R5</accession>
<dbReference type="RefSeq" id="WP_190404657.1">
    <property type="nucleotide sequence ID" value="NZ_JACJQB010000055.1"/>
</dbReference>